<dbReference type="STRING" id="157652.A0A371H8G6"/>
<accession>A0A371H8G6</accession>
<keyword evidence="2" id="KW-1185">Reference proteome</keyword>
<organism evidence="1 2">
    <name type="scientific">Mucuna pruriens</name>
    <name type="common">Velvet bean</name>
    <name type="synonym">Dolichos pruriens</name>
    <dbReference type="NCBI Taxonomy" id="157652"/>
    <lineage>
        <taxon>Eukaryota</taxon>
        <taxon>Viridiplantae</taxon>
        <taxon>Streptophyta</taxon>
        <taxon>Embryophyta</taxon>
        <taxon>Tracheophyta</taxon>
        <taxon>Spermatophyta</taxon>
        <taxon>Magnoliopsida</taxon>
        <taxon>eudicotyledons</taxon>
        <taxon>Gunneridae</taxon>
        <taxon>Pentapetalae</taxon>
        <taxon>rosids</taxon>
        <taxon>fabids</taxon>
        <taxon>Fabales</taxon>
        <taxon>Fabaceae</taxon>
        <taxon>Papilionoideae</taxon>
        <taxon>50 kb inversion clade</taxon>
        <taxon>NPAAA clade</taxon>
        <taxon>indigoferoid/millettioid clade</taxon>
        <taxon>Phaseoleae</taxon>
        <taxon>Mucuna</taxon>
    </lineage>
</organism>
<sequence>MKKDLSSTSMLCAVRLLKNQNSEPSGNLVYDAVGILPETKRFLFLQNSDYSFLFPPFLKFARANHNGQALVLARMDSNNKQTDEKRPVNSASKVSFCQRNKSGNGSFVSNLRNHFHEFIHASADEHKTCLRNTIQKIFNASKFLGKSGDSTNEVVPPTNMAMLFQRSGVSLSYMANAFSNSLFFSVVHLRLVLGEESVLDVIATKTRGFQMRRKRKSCGKLDTN</sequence>
<gene>
    <name evidence="1" type="ORF">CR513_17907</name>
</gene>
<feature type="non-terminal residue" evidence="1">
    <location>
        <position position="1"/>
    </location>
</feature>
<dbReference type="PANTHER" id="PTHR33622:SF15">
    <property type="match status" value="1"/>
</dbReference>
<dbReference type="AlphaFoldDB" id="A0A371H8G6"/>
<protein>
    <submittedName>
        <fullName evidence="1">Uncharacterized protein</fullName>
    </submittedName>
</protein>
<dbReference type="EMBL" id="QJKJ01003307">
    <property type="protein sequence ID" value="RDX99091.1"/>
    <property type="molecule type" value="Genomic_DNA"/>
</dbReference>
<proteinExistence type="predicted"/>
<reference evidence="1" key="1">
    <citation type="submission" date="2018-05" db="EMBL/GenBank/DDBJ databases">
        <title>Draft genome of Mucuna pruriens seed.</title>
        <authorList>
            <person name="Nnadi N.E."/>
            <person name="Vos R."/>
            <person name="Hasami M.H."/>
            <person name="Devisetty U.K."/>
            <person name="Aguiy J.C."/>
        </authorList>
    </citation>
    <scope>NUCLEOTIDE SEQUENCE [LARGE SCALE GENOMIC DNA]</scope>
    <source>
        <strain evidence="1">JCA_2017</strain>
    </source>
</reference>
<name>A0A371H8G6_MUCPR</name>
<dbReference type="OrthoDB" id="631057at2759"/>
<evidence type="ECO:0000313" key="2">
    <source>
        <dbReference type="Proteomes" id="UP000257109"/>
    </source>
</evidence>
<evidence type="ECO:0000313" key="1">
    <source>
        <dbReference type="EMBL" id="RDX99091.1"/>
    </source>
</evidence>
<comment type="caution">
    <text evidence="1">The sequence shown here is derived from an EMBL/GenBank/DDBJ whole genome shotgun (WGS) entry which is preliminary data.</text>
</comment>
<dbReference type="Proteomes" id="UP000257109">
    <property type="component" value="Unassembled WGS sequence"/>
</dbReference>
<dbReference type="PANTHER" id="PTHR33622">
    <property type="entry name" value="OS03G0724500 PROTEIN"/>
    <property type="match status" value="1"/>
</dbReference>